<feature type="domain" description="FAD-dependent oxidoreductase 2 FAD-binding" evidence="3">
    <location>
        <begin position="2"/>
        <end position="262"/>
    </location>
</feature>
<dbReference type="GO" id="GO:0005886">
    <property type="term" value="C:plasma membrane"/>
    <property type="evidence" value="ECO:0007669"/>
    <property type="project" value="TreeGrafter"/>
</dbReference>
<dbReference type="Gene3D" id="3.90.700.10">
    <property type="entry name" value="Succinate dehydrogenase/fumarate reductase flavoprotein, catalytic domain"/>
    <property type="match status" value="1"/>
</dbReference>
<dbReference type="PANTHER" id="PTHR11632:SF53">
    <property type="entry name" value="SUCCINATE DEHYDROGENASE FLAVOPROTEIN SUBUNIT"/>
    <property type="match status" value="1"/>
</dbReference>
<dbReference type="Gene3D" id="3.50.50.60">
    <property type="entry name" value="FAD/NAD(P)-binding domain"/>
    <property type="match status" value="2"/>
</dbReference>
<dbReference type="InterPro" id="IPR036188">
    <property type="entry name" value="FAD/NAD-bd_sf"/>
</dbReference>
<dbReference type="Pfam" id="PF00890">
    <property type="entry name" value="FAD_binding_2"/>
    <property type="match status" value="1"/>
</dbReference>
<protein>
    <recommendedName>
        <fullName evidence="3">FAD-dependent oxidoreductase 2 FAD-binding domain-containing protein</fullName>
    </recommendedName>
</protein>
<dbReference type="EMBL" id="LAZR01069463">
    <property type="protein sequence ID" value="KKK47661.1"/>
    <property type="molecule type" value="Genomic_DNA"/>
</dbReference>
<sequence length="336" mass="37975">WSFLHLKYKNNKAKGAIFQNLHDLNIFAIKADAVVVATGGLGLIFGKSTNSYACTGAANSILFTQGMKLANPEFIQIHPTAILGEDKLRLISEATRAEGARIWVYGDDTKEIEFPDGSKKKCGKVNEKWYFLEEMYPEYKNLVPRDIAAREILKVCELGLGIDKKDQVYLDATHLSDEALKKIEAPLETYKKFTGEDPKKSPMKIFVSVHYTMGGGWADWPATDDIDREKRFRQMTNIDGLFNIGESDYLYHGANRLGANALLACIYSGLVAAKEIPRFLSKNSSDLKEDELDIEKEIELEEKQKQKLLNQKGDENVFLLHQEMANIMLKNVTVKR</sequence>
<organism evidence="4">
    <name type="scientific">marine sediment metagenome</name>
    <dbReference type="NCBI Taxonomy" id="412755"/>
    <lineage>
        <taxon>unclassified sequences</taxon>
        <taxon>metagenomes</taxon>
        <taxon>ecological metagenomes</taxon>
    </lineage>
</organism>
<dbReference type="InterPro" id="IPR030664">
    <property type="entry name" value="SdhA/FrdA/AprA"/>
</dbReference>
<feature type="non-terminal residue" evidence="4">
    <location>
        <position position="1"/>
    </location>
</feature>
<comment type="caution">
    <text evidence="4">The sequence shown here is derived from an EMBL/GenBank/DDBJ whole genome shotgun (WGS) entry which is preliminary data.</text>
</comment>
<dbReference type="SUPFAM" id="SSF56425">
    <property type="entry name" value="Succinate dehydrogenase/fumarate reductase flavoprotein, catalytic domain"/>
    <property type="match status" value="1"/>
</dbReference>
<reference evidence="4" key="1">
    <citation type="journal article" date="2015" name="Nature">
        <title>Complex archaea that bridge the gap between prokaryotes and eukaryotes.</title>
        <authorList>
            <person name="Spang A."/>
            <person name="Saw J.H."/>
            <person name="Jorgensen S.L."/>
            <person name="Zaremba-Niedzwiedzka K."/>
            <person name="Martijn J."/>
            <person name="Lind A.E."/>
            <person name="van Eijk R."/>
            <person name="Schleper C."/>
            <person name="Guy L."/>
            <person name="Ettema T.J."/>
        </authorList>
    </citation>
    <scope>NUCLEOTIDE SEQUENCE</scope>
</reference>
<evidence type="ECO:0000256" key="1">
    <source>
        <dbReference type="ARBA" id="ARBA00022630"/>
    </source>
</evidence>
<dbReference type="GO" id="GO:0050660">
    <property type="term" value="F:flavin adenine dinucleotide binding"/>
    <property type="evidence" value="ECO:0007669"/>
    <property type="project" value="TreeGrafter"/>
</dbReference>
<proteinExistence type="predicted"/>
<accession>A0A0F8YHZ9</accession>
<dbReference type="SUPFAM" id="SSF51905">
    <property type="entry name" value="FAD/NAD(P)-binding domain"/>
    <property type="match status" value="1"/>
</dbReference>
<dbReference type="AlphaFoldDB" id="A0A0F8YHZ9"/>
<dbReference type="InterPro" id="IPR027477">
    <property type="entry name" value="Succ_DH/fumarate_Rdtase_cat_sf"/>
</dbReference>
<dbReference type="InterPro" id="IPR003953">
    <property type="entry name" value="FAD-dep_OxRdtase_2_FAD-bd"/>
</dbReference>
<evidence type="ECO:0000259" key="3">
    <source>
        <dbReference type="Pfam" id="PF00890"/>
    </source>
</evidence>
<dbReference type="PANTHER" id="PTHR11632">
    <property type="entry name" value="SUCCINATE DEHYDROGENASE 2 FLAVOPROTEIN SUBUNIT"/>
    <property type="match status" value="1"/>
</dbReference>
<dbReference type="GO" id="GO:0009061">
    <property type="term" value="P:anaerobic respiration"/>
    <property type="evidence" value="ECO:0007669"/>
    <property type="project" value="TreeGrafter"/>
</dbReference>
<keyword evidence="2" id="KW-0560">Oxidoreductase</keyword>
<evidence type="ECO:0000313" key="4">
    <source>
        <dbReference type="EMBL" id="KKK47661.1"/>
    </source>
</evidence>
<name>A0A0F8YHZ9_9ZZZZ</name>
<evidence type="ECO:0000256" key="2">
    <source>
        <dbReference type="ARBA" id="ARBA00023002"/>
    </source>
</evidence>
<dbReference type="GO" id="GO:0009055">
    <property type="term" value="F:electron transfer activity"/>
    <property type="evidence" value="ECO:0007669"/>
    <property type="project" value="TreeGrafter"/>
</dbReference>
<dbReference type="GO" id="GO:0000104">
    <property type="term" value="F:succinate dehydrogenase activity"/>
    <property type="evidence" value="ECO:0007669"/>
    <property type="project" value="TreeGrafter"/>
</dbReference>
<keyword evidence="1" id="KW-0285">Flavoprotein</keyword>
<feature type="non-terminal residue" evidence="4">
    <location>
        <position position="336"/>
    </location>
</feature>
<gene>
    <name evidence="4" type="ORF">LCGC14_3152950</name>
</gene>